<proteinExistence type="predicted"/>
<protein>
    <submittedName>
        <fullName evidence="2">Uncharacterized protein</fullName>
    </submittedName>
</protein>
<dbReference type="RefSeq" id="WP_188802047.1">
    <property type="nucleotide sequence ID" value="NZ_BMOK01000003.1"/>
</dbReference>
<keyword evidence="1" id="KW-1133">Transmembrane helix</keyword>
<keyword evidence="1" id="KW-0472">Membrane</keyword>
<evidence type="ECO:0000313" key="2">
    <source>
        <dbReference type="EMBL" id="GGL48370.1"/>
    </source>
</evidence>
<feature type="transmembrane region" description="Helical" evidence="1">
    <location>
        <begin position="104"/>
        <end position="125"/>
    </location>
</feature>
<reference evidence="2" key="1">
    <citation type="journal article" date="2014" name="Int. J. Syst. Evol. Microbiol.">
        <title>Complete genome sequence of Corynebacterium casei LMG S-19264T (=DSM 44701T), isolated from a smear-ripened cheese.</title>
        <authorList>
            <consortium name="US DOE Joint Genome Institute (JGI-PGF)"/>
            <person name="Walter F."/>
            <person name="Albersmeier A."/>
            <person name="Kalinowski J."/>
            <person name="Ruckert C."/>
        </authorList>
    </citation>
    <scope>NUCLEOTIDE SEQUENCE</scope>
    <source>
        <strain evidence="2">JCM 15325</strain>
    </source>
</reference>
<evidence type="ECO:0000313" key="3">
    <source>
        <dbReference type="Proteomes" id="UP000654670"/>
    </source>
</evidence>
<comment type="caution">
    <text evidence="2">The sequence shown here is derived from an EMBL/GenBank/DDBJ whole genome shotgun (WGS) entry which is preliminary data.</text>
</comment>
<sequence length="162" mass="19290">MKFYHTAFNLNEWFILLTGTVVFLLVYLMPKRFTRVQTLTMLLIGFYLGCTFDETFGIGPFNYYDINNTSFMELWDVLTYVMFSPFAYFFVYGYSNVKKSRTAYFFYISVWALGAILLEALAWHAGVYHYLNGYRQYYSLPFYLLALTVTMIYYRLFIKESG</sequence>
<dbReference type="Proteomes" id="UP000654670">
    <property type="component" value="Unassembled WGS sequence"/>
</dbReference>
<gene>
    <name evidence="2" type="ORF">GCM10007968_10740</name>
</gene>
<feature type="transmembrane region" description="Helical" evidence="1">
    <location>
        <begin position="74"/>
        <end position="92"/>
    </location>
</feature>
<reference evidence="2" key="2">
    <citation type="submission" date="2020-09" db="EMBL/GenBank/DDBJ databases">
        <authorList>
            <person name="Sun Q."/>
            <person name="Ohkuma M."/>
        </authorList>
    </citation>
    <scope>NUCLEOTIDE SEQUENCE</scope>
    <source>
        <strain evidence="2">JCM 15325</strain>
    </source>
</reference>
<feature type="transmembrane region" description="Helical" evidence="1">
    <location>
        <begin position="137"/>
        <end position="157"/>
    </location>
</feature>
<dbReference type="EMBL" id="BMOK01000003">
    <property type="protein sequence ID" value="GGL48370.1"/>
    <property type="molecule type" value="Genomic_DNA"/>
</dbReference>
<organism evidence="2 3">
    <name type="scientific">Sporolactobacillus putidus</name>
    <dbReference type="NCBI Taxonomy" id="492735"/>
    <lineage>
        <taxon>Bacteria</taxon>
        <taxon>Bacillati</taxon>
        <taxon>Bacillota</taxon>
        <taxon>Bacilli</taxon>
        <taxon>Bacillales</taxon>
        <taxon>Sporolactobacillaceae</taxon>
        <taxon>Sporolactobacillus</taxon>
    </lineage>
</organism>
<dbReference type="AlphaFoldDB" id="A0A917S2C8"/>
<keyword evidence="1" id="KW-0812">Transmembrane</keyword>
<accession>A0A917S2C8</accession>
<feature type="transmembrane region" description="Helical" evidence="1">
    <location>
        <begin position="12"/>
        <end position="29"/>
    </location>
</feature>
<name>A0A917S2C8_9BACL</name>
<feature type="transmembrane region" description="Helical" evidence="1">
    <location>
        <begin position="41"/>
        <end position="62"/>
    </location>
</feature>
<evidence type="ECO:0000256" key="1">
    <source>
        <dbReference type="SAM" id="Phobius"/>
    </source>
</evidence>
<keyword evidence="3" id="KW-1185">Reference proteome</keyword>